<proteinExistence type="predicted"/>
<dbReference type="EMBL" id="CAJVPY010055557">
    <property type="protein sequence ID" value="CAG8817660.1"/>
    <property type="molecule type" value="Genomic_DNA"/>
</dbReference>
<organism evidence="1 2">
    <name type="scientific">Dentiscutata erythropus</name>
    <dbReference type="NCBI Taxonomy" id="1348616"/>
    <lineage>
        <taxon>Eukaryota</taxon>
        <taxon>Fungi</taxon>
        <taxon>Fungi incertae sedis</taxon>
        <taxon>Mucoromycota</taxon>
        <taxon>Glomeromycotina</taxon>
        <taxon>Glomeromycetes</taxon>
        <taxon>Diversisporales</taxon>
        <taxon>Gigasporaceae</taxon>
        <taxon>Dentiscutata</taxon>
    </lineage>
</organism>
<feature type="non-terminal residue" evidence="1">
    <location>
        <position position="124"/>
    </location>
</feature>
<reference evidence="1" key="1">
    <citation type="submission" date="2021-06" db="EMBL/GenBank/DDBJ databases">
        <authorList>
            <person name="Kallberg Y."/>
            <person name="Tangrot J."/>
            <person name="Rosling A."/>
        </authorList>
    </citation>
    <scope>NUCLEOTIDE SEQUENCE</scope>
    <source>
        <strain evidence="1">MA453B</strain>
    </source>
</reference>
<name>A0A9N9KA38_9GLOM</name>
<dbReference type="Proteomes" id="UP000789405">
    <property type="component" value="Unassembled WGS sequence"/>
</dbReference>
<gene>
    <name evidence="1" type="ORF">DERYTH_LOCUS26478</name>
</gene>
<sequence>KDDQFEIRCKMYSETGHSLDSIEAEVGINSDCLKEIFAYLAESAKPDNRNSSLLYFNKSTLVSSIIKLSFFDNLLHIGVNEELKIRDREILKIWIKLLEIILLNKENNEMKGEGEEKSVEGEMK</sequence>
<accession>A0A9N9KA38</accession>
<comment type="caution">
    <text evidence="1">The sequence shown here is derived from an EMBL/GenBank/DDBJ whole genome shotgun (WGS) entry which is preliminary data.</text>
</comment>
<dbReference type="AlphaFoldDB" id="A0A9N9KA38"/>
<evidence type="ECO:0000313" key="2">
    <source>
        <dbReference type="Proteomes" id="UP000789405"/>
    </source>
</evidence>
<protein>
    <submittedName>
        <fullName evidence="1">14188_t:CDS:1</fullName>
    </submittedName>
</protein>
<keyword evidence="2" id="KW-1185">Reference proteome</keyword>
<evidence type="ECO:0000313" key="1">
    <source>
        <dbReference type="EMBL" id="CAG8817660.1"/>
    </source>
</evidence>